<dbReference type="UniPathway" id="UPA00574">
    <property type="reaction ID" value="UER00636"/>
</dbReference>
<name>A0A173LIR3_9ACTN</name>
<dbReference type="InterPro" id="IPR005765">
    <property type="entry name" value="UPRT"/>
</dbReference>
<evidence type="ECO:0000256" key="1">
    <source>
        <dbReference type="ARBA" id="ARBA00001946"/>
    </source>
</evidence>
<dbReference type="InterPro" id="IPR029057">
    <property type="entry name" value="PRTase-like"/>
</dbReference>
<dbReference type="NCBIfam" id="NF001097">
    <property type="entry name" value="PRK00129.1"/>
    <property type="match status" value="1"/>
</dbReference>
<evidence type="ECO:0000256" key="2">
    <source>
        <dbReference type="ARBA" id="ARBA00005180"/>
    </source>
</evidence>
<protein>
    <recommendedName>
        <fullName evidence="12 13">Uracil phosphoribosyltransferase</fullName>
        <ecNumber evidence="4 13">2.4.2.9</ecNumber>
    </recommendedName>
</protein>
<reference evidence="15 16" key="1">
    <citation type="submission" date="2016-06" db="EMBL/GenBank/DDBJ databases">
        <title>Complete genome sequence of a saline-alkali tolerant type strain Dietzia timorensis ID05-A0528T.</title>
        <authorList>
            <person name="Wu X."/>
        </authorList>
    </citation>
    <scope>NUCLEOTIDE SEQUENCE [LARGE SCALE GENOMIC DNA]</scope>
    <source>
        <strain evidence="15 16">ID05-A0528</strain>
    </source>
</reference>
<evidence type="ECO:0000256" key="7">
    <source>
        <dbReference type="ARBA" id="ARBA00022679"/>
    </source>
</evidence>
<dbReference type="GO" id="GO:0044206">
    <property type="term" value="P:UMP salvage"/>
    <property type="evidence" value="ECO:0007669"/>
    <property type="project" value="UniProtKB-UniPathway"/>
</dbReference>
<comment type="similarity">
    <text evidence="3">Belongs to the UPRTase family.</text>
</comment>
<comment type="cofactor">
    <cofactor evidence="1">
        <name>Mg(2+)</name>
        <dbReference type="ChEBI" id="CHEBI:18420"/>
    </cofactor>
</comment>
<sequence length="207" mass="22067">MEPNVITHPLVADRLRIVRDASSDTAQFRSAMEQLGQMLSYEALTNLEFDTVPVTTPVTETTGTYVHRNVLFVPVLRAGLGILDAALRLVPEASIGFVGMARNEESHVPEAYLASLPKDLDAKQIFVLDPMLATGGSLIATCEELVSRGAKHITAVCVLCAPEGIAALQESGLPVSLVTASIDERLNSDAFIVPGLGDAGDRLFGPR</sequence>
<evidence type="ECO:0000256" key="4">
    <source>
        <dbReference type="ARBA" id="ARBA00011894"/>
    </source>
</evidence>
<evidence type="ECO:0000313" key="15">
    <source>
        <dbReference type="EMBL" id="ANI91793.1"/>
    </source>
</evidence>
<dbReference type="FunFam" id="3.40.50.2020:FF:000003">
    <property type="entry name" value="Uracil phosphoribosyltransferase"/>
    <property type="match status" value="1"/>
</dbReference>
<dbReference type="PANTHER" id="PTHR32315">
    <property type="entry name" value="ADENINE PHOSPHORIBOSYLTRANSFERASE"/>
    <property type="match status" value="1"/>
</dbReference>
<dbReference type="OrthoDB" id="9781675at2"/>
<dbReference type="RefSeq" id="WP_067477907.1">
    <property type="nucleotide sequence ID" value="NZ_CP015961.1"/>
</dbReference>
<keyword evidence="5" id="KW-0021">Allosteric enzyme</keyword>
<keyword evidence="7 15" id="KW-0808">Transferase</keyword>
<dbReference type="GO" id="GO:0004845">
    <property type="term" value="F:uracil phosphoribosyltransferase activity"/>
    <property type="evidence" value="ECO:0007669"/>
    <property type="project" value="UniProtKB-UniRule"/>
</dbReference>
<dbReference type="PANTHER" id="PTHR32315:SF4">
    <property type="entry name" value="URACIL PHOSPHORIBOSYLTRANSFERASE, CHLOROPLASTIC"/>
    <property type="match status" value="1"/>
</dbReference>
<keyword evidence="6 15" id="KW-0328">Glycosyltransferase</keyword>
<comment type="function">
    <text evidence="11">Catalyzes the conversion of uracil and 5-phospho-alpha-D-ribose 1-diphosphate (PRPP) to UMP and diphosphate.</text>
</comment>
<dbReference type="EC" id="2.4.2.9" evidence="4 13"/>
<dbReference type="GO" id="GO:0005525">
    <property type="term" value="F:GTP binding"/>
    <property type="evidence" value="ECO:0007669"/>
    <property type="project" value="UniProtKB-KW"/>
</dbReference>
<evidence type="ECO:0000256" key="3">
    <source>
        <dbReference type="ARBA" id="ARBA00009516"/>
    </source>
</evidence>
<dbReference type="AlphaFoldDB" id="A0A173LIR3"/>
<dbReference type="Proteomes" id="UP000186104">
    <property type="component" value="Chromosome"/>
</dbReference>
<evidence type="ECO:0000256" key="9">
    <source>
        <dbReference type="ARBA" id="ARBA00023134"/>
    </source>
</evidence>
<dbReference type="Pfam" id="PF14681">
    <property type="entry name" value="UPRTase"/>
    <property type="match status" value="1"/>
</dbReference>
<evidence type="ECO:0000259" key="14">
    <source>
        <dbReference type="Pfam" id="PF14681"/>
    </source>
</evidence>
<evidence type="ECO:0000256" key="13">
    <source>
        <dbReference type="NCBIfam" id="TIGR01091"/>
    </source>
</evidence>
<evidence type="ECO:0000313" key="16">
    <source>
        <dbReference type="Proteomes" id="UP000186104"/>
    </source>
</evidence>
<gene>
    <name evidence="15" type="ORF">BJL86_1000</name>
</gene>
<dbReference type="GO" id="GO:0006223">
    <property type="term" value="P:uracil salvage"/>
    <property type="evidence" value="ECO:0007669"/>
    <property type="project" value="InterPro"/>
</dbReference>
<accession>A0A173LIR3</accession>
<proteinExistence type="inferred from homology"/>
<keyword evidence="16" id="KW-1185">Reference proteome</keyword>
<organism evidence="15 16">
    <name type="scientific">Dietzia timorensis</name>
    <dbReference type="NCBI Taxonomy" id="499555"/>
    <lineage>
        <taxon>Bacteria</taxon>
        <taxon>Bacillati</taxon>
        <taxon>Actinomycetota</taxon>
        <taxon>Actinomycetes</taxon>
        <taxon>Mycobacteriales</taxon>
        <taxon>Dietziaceae</taxon>
        <taxon>Dietzia</taxon>
    </lineage>
</organism>
<dbReference type="Gene3D" id="3.40.50.2020">
    <property type="match status" value="1"/>
</dbReference>
<evidence type="ECO:0000256" key="6">
    <source>
        <dbReference type="ARBA" id="ARBA00022676"/>
    </source>
</evidence>
<dbReference type="STRING" id="499555.BJL86_1000"/>
<dbReference type="NCBIfam" id="TIGR01091">
    <property type="entry name" value="upp"/>
    <property type="match status" value="1"/>
</dbReference>
<dbReference type="GO" id="GO:0005737">
    <property type="term" value="C:cytoplasm"/>
    <property type="evidence" value="ECO:0007669"/>
    <property type="project" value="UniProtKB-ARBA"/>
</dbReference>
<keyword evidence="8" id="KW-0547">Nucleotide-binding</keyword>
<dbReference type="CDD" id="cd06223">
    <property type="entry name" value="PRTases_typeI"/>
    <property type="match status" value="1"/>
</dbReference>
<comment type="pathway">
    <text evidence="2">Pyrimidine metabolism; UMP biosynthesis via salvage pathway; UMP from uracil: step 1/1.</text>
</comment>
<evidence type="ECO:0000256" key="10">
    <source>
        <dbReference type="ARBA" id="ARBA00052919"/>
    </source>
</evidence>
<dbReference type="KEGG" id="dtm:BJL86_1000"/>
<dbReference type="InterPro" id="IPR000836">
    <property type="entry name" value="PRTase_dom"/>
</dbReference>
<keyword evidence="9" id="KW-0342">GTP-binding</keyword>
<evidence type="ECO:0000256" key="12">
    <source>
        <dbReference type="ARBA" id="ARBA00072146"/>
    </source>
</evidence>
<evidence type="ECO:0000256" key="11">
    <source>
        <dbReference type="ARBA" id="ARBA00056901"/>
    </source>
</evidence>
<comment type="catalytic activity">
    <reaction evidence="10">
        <text>UMP + diphosphate = 5-phospho-alpha-D-ribose 1-diphosphate + uracil</text>
        <dbReference type="Rhea" id="RHEA:13017"/>
        <dbReference type="ChEBI" id="CHEBI:17568"/>
        <dbReference type="ChEBI" id="CHEBI:33019"/>
        <dbReference type="ChEBI" id="CHEBI:57865"/>
        <dbReference type="ChEBI" id="CHEBI:58017"/>
        <dbReference type="EC" id="2.4.2.9"/>
    </reaction>
</comment>
<dbReference type="EMBL" id="CP015961">
    <property type="protein sequence ID" value="ANI91793.1"/>
    <property type="molecule type" value="Genomic_DNA"/>
</dbReference>
<dbReference type="SUPFAM" id="SSF53271">
    <property type="entry name" value="PRTase-like"/>
    <property type="match status" value="1"/>
</dbReference>
<feature type="domain" description="Phosphoribosyltransferase" evidence="14">
    <location>
        <begin position="5"/>
        <end position="205"/>
    </location>
</feature>
<evidence type="ECO:0000256" key="5">
    <source>
        <dbReference type="ARBA" id="ARBA00022533"/>
    </source>
</evidence>
<evidence type="ECO:0000256" key="8">
    <source>
        <dbReference type="ARBA" id="ARBA00022741"/>
    </source>
</evidence>
<dbReference type="InterPro" id="IPR050054">
    <property type="entry name" value="UPRTase/APRTase"/>
</dbReference>